<dbReference type="EMBL" id="JBBMQX010000006">
    <property type="protein sequence ID" value="MEM5532794.1"/>
    <property type="molecule type" value="Genomic_DNA"/>
</dbReference>
<reference evidence="1 2" key="1">
    <citation type="submission" date="2024-03" db="EMBL/GenBank/DDBJ databases">
        <title>Community enrichment and isolation of bacterial strains for fucoidan degradation.</title>
        <authorList>
            <person name="Sichert A."/>
        </authorList>
    </citation>
    <scope>NUCLEOTIDE SEQUENCE [LARGE SCALE GENOMIC DNA]</scope>
    <source>
        <strain evidence="1 2">AS26</strain>
    </source>
</reference>
<protein>
    <submittedName>
        <fullName evidence="1">Acetyltransferase</fullName>
    </submittedName>
</protein>
<dbReference type="Proteomes" id="UP001457661">
    <property type="component" value="Unassembled WGS sequence"/>
</dbReference>
<dbReference type="RefSeq" id="WP_007375222.1">
    <property type="nucleotide sequence ID" value="NZ_JBBMQX010000006.1"/>
</dbReference>
<evidence type="ECO:0000313" key="2">
    <source>
        <dbReference type="Proteomes" id="UP001457661"/>
    </source>
</evidence>
<sequence length="56" mass="6180">MNKKVEAYGVSAVARPKIKATKILDLSGESGKQIVKSEAKLAIRTHRKTFTKLAHM</sequence>
<organism evidence="1 2">
    <name type="scientific">Pseudoalteromonas arctica</name>
    <dbReference type="NCBI Taxonomy" id="394751"/>
    <lineage>
        <taxon>Bacteria</taxon>
        <taxon>Pseudomonadati</taxon>
        <taxon>Pseudomonadota</taxon>
        <taxon>Gammaproteobacteria</taxon>
        <taxon>Alteromonadales</taxon>
        <taxon>Pseudoalteromonadaceae</taxon>
        <taxon>Pseudoalteromonas</taxon>
    </lineage>
</organism>
<evidence type="ECO:0000313" key="1">
    <source>
        <dbReference type="EMBL" id="MEM5532794.1"/>
    </source>
</evidence>
<comment type="caution">
    <text evidence="1">The sequence shown here is derived from an EMBL/GenBank/DDBJ whole genome shotgun (WGS) entry which is preliminary data.</text>
</comment>
<proteinExistence type="predicted"/>
<keyword evidence="2" id="KW-1185">Reference proteome</keyword>
<name>A0ABU9TGG1_9GAMM</name>
<accession>A0ABU9TGG1</accession>
<gene>
    <name evidence="1" type="ORF">WNY57_10160</name>
</gene>